<sequence>MVAASSVRAISLLLVPAFIPCCVRVSYALSFFGSLYNLLHPLFSNFTRNTHFPAHYNTAAMYTKCADRPGTQVKLVVRSVVFLCLRYITRGKLFKIK</sequence>
<evidence type="ECO:0000313" key="1">
    <source>
        <dbReference type="EMBL" id="MBW29403.1"/>
    </source>
</evidence>
<organism evidence="1">
    <name type="scientific">Anopheles braziliensis</name>
    <dbReference type="NCBI Taxonomy" id="58242"/>
    <lineage>
        <taxon>Eukaryota</taxon>
        <taxon>Metazoa</taxon>
        <taxon>Ecdysozoa</taxon>
        <taxon>Arthropoda</taxon>
        <taxon>Hexapoda</taxon>
        <taxon>Insecta</taxon>
        <taxon>Pterygota</taxon>
        <taxon>Neoptera</taxon>
        <taxon>Endopterygota</taxon>
        <taxon>Diptera</taxon>
        <taxon>Nematocera</taxon>
        <taxon>Culicoidea</taxon>
        <taxon>Culicidae</taxon>
        <taxon>Anophelinae</taxon>
        <taxon>Anopheles</taxon>
    </lineage>
</organism>
<accession>A0A2M3ZLM8</accession>
<name>A0A2M3ZLM8_9DIPT</name>
<dbReference type="EMBL" id="GGFM01008652">
    <property type="protein sequence ID" value="MBW29403.1"/>
    <property type="molecule type" value="Transcribed_RNA"/>
</dbReference>
<reference evidence="1" key="1">
    <citation type="submission" date="2018-01" db="EMBL/GenBank/DDBJ databases">
        <title>An insight into the sialome of Amazonian anophelines.</title>
        <authorList>
            <person name="Ribeiro J.M."/>
            <person name="Scarpassa V."/>
            <person name="Calvo E."/>
        </authorList>
    </citation>
    <scope>NUCLEOTIDE SEQUENCE</scope>
    <source>
        <tissue evidence="1">Salivary glands</tissue>
    </source>
</reference>
<dbReference type="AlphaFoldDB" id="A0A2M3ZLM8"/>
<proteinExistence type="predicted"/>
<protein>
    <submittedName>
        <fullName evidence="1">Uncharacterized protein</fullName>
    </submittedName>
</protein>